<dbReference type="eggNOG" id="COG2172">
    <property type="taxonomic scope" value="Bacteria"/>
</dbReference>
<dbReference type="CDD" id="cd16934">
    <property type="entry name" value="HATPase_RsbT-like"/>
    <property type="match status" value="1"/>
</dbReference>
<dbReference type="PATRIC" id="fig|926566.3.peg.171"/>
<dbReference type="OrthoDB" id="9799195at2"/>
<name>I3ZBA1_TERRK</name>
<dbReference type="InterPro" id="IPR003594">
    <property type="entry name" value="HATPase_dom"/>
</dbReference>
<proteinExistence type="predicted"/>
<sequence length="133" mass="14392">MALKSETFPVRTSDDVVRVRQIVRAWAGELKFSLVDMTKFVTATSELARNTLEHGGGGSMTAHMVENGARKGIKLVFQDEGPGIPNMELALRDGYTTGGGMGLGLSGSKRLVNEFDIQSEPGHGTTVTIIRWK</sequence>
<keyword evidence="2" id="KW-0808">Transferase</keyword>
<dbReference type="SUPFAM" id="SSF55874">
    <property type="entry name" value="ATPase domain of HSP90 chaperone/DNA topoisomerase II/histidine kinase"/>
    <property type="match status" value="1"/>
</dbReference>
<dbReference type="InterPro" id="IPR036890">
    <property type="entry name" value="HATPase_C_sf"/>
</dbReference>
<evidence type="ECO:0000313" key="2">
    <source>
        <dbReference type="EMBL" id="AFL86519.1"/>
    </source>
</evidence>
<evidence type="ECO:0000259" key="1">
    <source>
        <dbReference type="Pfam" id="PF02518"/>
    </source>
</evidence>
<dbReference type="RefSeq" id="WP_014784088.1">
    <property type="nucleotide sequence ID" value="NC_018014.1"/>
</dbReference>
<reference evidence="2 3" key="1">
    <citation type="submission" date="2012-06" db="EMBL/GenBank/DDBJ databases">
        <title>Complete genome of Terriglobus roseus DSM 18391.</title>
        <authorList>
            <consortium name="US DOE Joint Genome Institute (JGI-PGF)"/>
            <person name="Lucas S."/>
            <person name="Copeland A."/>
            <person name="Lapidus A."/>
            <person name="Glavina del Rio T."/>
            <person name="Dalin E."/>
            <person name="Tice H."/>
            <person name="Bruce D."/>
            <person name="Goodwin L."/>
            <person name="Pitluck S."/>
            <person name="Peters L."/>
            <person name="Mikhailova N."/>
            <person name="Munk A.C.C."/>
            <person name="Kyrpides N."/>
            <person name="Mavromatis K."/>
            <person name="Ivanova N."/>
            <person name="Brettin T."/>
            <person name="Detter J.C."/>
            <person name="Han C."/>
            <person name="Larimer F."/>
            <person name="Land M."/>
            <person name="Hauser L."/>
            <person name="Markowitz V."/>
            <person name="Cheng J.-F."/>
            <person name="Hugenholtz P."/>
            <person name="Woyke T."/>
            <person name="Wu D."/>
            <person name="Brambilla E."/>
            <person name="Klenk H.-P."/>
            <person name="Eisen J.A."/>
        </authorList>
    </citation>
    <scope>NUCLEOTIDE SEQUENCE [LARGE SCALE GENOMIC DNA]</scope>
    <source>
        <strain evidence="3">DSM 18391 / NRRL B-41598 / KBS 63</strain>
    </source>
</reference>
<keyword evidence="2" id="KW-0418">Kinase</keyword>
<feature type="domain" description="Histidine kinase/HSP90-like ATPase" evidence="1">
    <location>
        <begin position="39"/>
        <end position="129"/>
    </location>
</feature>
<dbReference type="AlphaFoldDB" id="I3ZBA1"/>
<dbReference type="Proteomes" id="UP000006056">
    <property type="component" value="Chromosome"/>
</dbReference>
<protein>
    <submittedName>
        <fullName evidence="2">Anti-sigma regulatory factor (Ser/Thr protein kinase)</fullName>
    </submittedName>
</protein>
<organism evidence="2 3">
    <name type="scientific">Terriglobus roseus (strain DSM 18391 / NRRL B-41598 / KBS 63)</name>
    <dbReference type="NCBI Taxonomy" id="926566"/>
    <lineage>
        <taxon>Bacteria</taxon>
        <taxon>Pseudomonadati</taxon>
        <taxon>Acidobacteriota</taxon>
        <taxon>Terriglobia</taxon>
        <taxon>Terriglobales</taxon>
        <taxon>Acidobacteriaceae</taxon>
        <taxon>Terriglobus</taxon>
    </lineage>
</organism>
<dbReference type="STRING" id="926566.Terro_0168"/>
<gene>
    <name evidence="2" type="ordered locus">Terro_0168</name>
</gene>
<dbReference type="Pfam" id="PF02518">
    <property type="entry name" value="HATPase_c"/>
    <property type="match status" value="1"/>
</dbReference>
<dbReference type="HOGENOM" id="CLU_129722_1_0_0"/>
<dbReference type="KEGG" id="trs:Terro_0168"/>
<dbReference type="GO" id="GO:0016301">
    <property type="term" value="F:kinase activity"/>
    <property type="evidence" value="ECO:0007669"/>
    <property type="project" value="UniProtKB-KW"/>
</dbReference>
<accession>I3ZBA1</accession>
<keyword evidence="3" id="KW-1185">Reference proteome</keyword>
<dbReference type="EMBL" id="CP003379">
    <property type="protein sequence ID" value="AFL86519.1"/>
    <property type="molecule type" value="Genomic_DNA"/>
</dbReference>
<dbReference type="Gene3D" id="3.30.565.10">
    <property type="entry name" value="Histidine kinase-like ATPase, C-terminal domain"/>
    <property type="match status" value="1"/>
</dbReference>
<evidence type="ECO:0000313" key="3">
    <source>
        <dbReference type="Proteomes" id="UP000006056"/>
    </source>
</evidence>